<organism evidence="1 2">
    <name type="scientific">Actinospica durhamensis</name>
    <dbReference type="NCBI Taxonomy" id="1508375"/>
    <lineage>
        <taxon>Bacteria</taxon>
        <taxon>Bacillati</taxon>
        <taxon>Actinomycetota</taxon>
        <taxon>Actinomycetes</taxon>
        <taxon>Catenulisporales</taxon>
        <taxon>Actinospicaceae</taxon>
        <taxon>Actinospica</taxon>
    </lineage>
</organism>
<gene>
    <name evidence="1" type="ORF">KDL01_29805</name>
</gene>
<proteinExistence type="predicted"/>
<reference evidence="1" key="1">
    <citation type="submission" date="2021-04" db="EMBL/GenBank/DDBJ databases">
        <title>Genome based classification of Actinospica acidithermotolerans sp. nov., an actinobacterium isolated from an Indonesian hot spring.</title>
        <authorList>
            <person name="Kusuma A.B."/>
            <person name="Putra K.E."/>
            <person name="Nafisah S."/>
            <person name="Loh J."/>
            <person name="Nouioui I."/>
            <person name="Goodfellow M."/>
        </authorList>
    </citation>
    <scope>NUCLEOTIDE SEQUENCE</scope>
    <source>
        <strain evidence="1">CSCA 57</strain>
    </source>
</reference>
<evidence type="ECO:0000313" key="1">
    <source>
        <dbReference type="EMBL" id="MBR7837512.1"/>
    </source>
</evidence>
<dbReference type="RefSeq" id="WP_212531979.1">
    <property type="nucleotide sequence ID" value="NZ_JAGSOG010000209.1"/>
</dbReference>
<keyword evidence="2" id="KW-1185">Reference proteome</keyword>
<dbReference type="Proteomes" id="UP000675781">
    <property type="component" value="Unassembled WGS sequence"/>
</dbReference>
<dbReference type="AlphaFoldDB" id="A0A941ESZ4"/>
<sequence length="334" mass="36496">MSESETFTRLPLIGTSGDLRADAQEWLGSRPLAALVELFGGDPGDYADRRVPLPDRLAKLDLFTEQWDTRQGRERNLAAELDLTPAQSGLVIDAANALGLRGQAPRHRHYDHMLMLGGLVRACVARPSYAAQLIRSGEITAGEVTTLGAHRPFVGNEFEQAEQLGWGDLREEYEALDAGTRRAFELGEPEREEGEQHPDVGGTWGVKHYRGAEGLPVRVVAAPSSEPDRRRADTADSYTFFARHVAALRPGERLLLISTAIYVLPQHLAAVRILALPFGVEVDTIGALPTNRPRLPLSNYSATKYLLEVRSTVRALSRLAPALEDGAQGSHTAV</sequence>
<protein>
    <submittedName>
        <fullName evidence="1">Uncharacterized protein</fullName>
    </submittedName>
</protein>
<evidence type="ECO:0000313" key="2">
    <source>
        <dbReference type="Proteomes" id="UP000675781"/>
    </source>
</evidence>
<comment type="caution">
    <text evidence="1">The sequence shown here is derived from an EMBL/GenBank/DDBJ whole genome shotgun (WGS) entry which is preliminary data.</text>
</comment>
<name>A0A941ESZ4_9ACTN</name>
<accession>A0A941ESZ4</accession>
<dbReference type="EMBL" id="JAGSOG010000209">
    <property type="protein sequence ID" value="MBR7837512.1"/>
    <property type="molecule type" value="Genomic_DNA"/>
</dbReference>